<dbReference type="PANTHER" id="PTHR10584:SF167">
    <property type="entry name" value="PFKB DOMAIN PROTEIN"/>
    <property type="match status" value="1"/>
</dbReference>
<sequence>MAGVFPLPRPGRQARYAFRRRADARGGRFRHSRSGAVTTPDRPVRILVVGEINVDFVFKGCHAAPTLGREVLADDFVMTPGSSSMICAMGLARLGNRVNFHGRLGVDASGKFCLQALQDAGIDVSSLQPDAALRTGVTASLSTPQDRALVTFPGAMAELHAAEIQDSWLEQVDHLHVSSYFLQKSLRPGCRKLFARAAEAGLSTSLDPGFDPEQRWDDDLLDTLNEVDIFLPNEEELLAITGHADIGEALGALQNGRTQTVVKRGRQGCSSLREGQWLHVPAYTVDAIDSTGAGDSFDAGFLHAWLREIPWLDCMRWGSACGSLSTRGIGGTTRQATASEALALMAGTP</sequence>
<evidence type="ECO:0000256" key="2">
    <source>
        <dbReference type="ARBA" id="ARBA00022777"/>
    </source>
</evidence>
<name>A0ABS2KID0_9GAMM</name>
<dbReference type="InterPro" id="IPR011611">
    <property type="entry name" value="PfkB_dom"/>
</dbReference>
<dbReference type="Gene3D" id="3.40.1190.20">
    <property type="match status" value="1"/>
</dbReference>
<dbReference type="CDD" id="cd01166">
    <property type="entry name" value="KdgK"/>
    <property type="match status" value="1"/>
</dbReference>
<keyword evidence="2 4" id="KW-0418">Kinase</keyword>
<dbReference type="InterPro" id="IPR029056">
    <property type="entry name" value="Ribokinase-like"/>
</dbReference>
<dbReference type="InterPro" id="IPR002173">
    <property type="entry name" value="Carboh/pur_kinase_PfkB_CS"/>
</dbReference>
<gene>
    <name evidence="4" type="ORF">ISS99_14260</name>
</gene>
<keyword evidence="5" id="KW-1185">Reference proteome</keyword>
<dbReference type="Proteomes" id="UP001430193">
    <property type="component" value="Unassembled WGS sequence"/>
</dbReference>
<evidence type="ECO:0000313" key="4">
    <source>
        <dbReference type="EMBL" id="MBM7130699.1"/>
    </source>
</evidence>
<keyword evidence="1" id="KW-0808">Transferase</keyword>
<feature type="domain" description="Carbohydrate kinase PfkB" evidence="3">
    <location>
        <begin position="46"/>
        <end position="333"/>
    </location>
</feature>
<dbReference type="PROSITE" id="PS00584">
    <property type="entry name" value="PFKB_KINASES_2"/>
    <property type="match status" value="1"/>
</dbReference>
<accession>A0ABS2KID0</accession>
<dbReference type="PANTHER" id="PTHR10584">
    <property type="entry name" value="SUGAR KINASE"/>
    <property type="match status" value="1"/>
</dbReference>
<proteinExistence type="predicted"/>
<organism evidence="4 5">
    <name type="scientific">Dyella mobilis</name>
    <dbReference type="NCBI Taxonomy" id="1849582"/>
    <lineage>
        <taxon>Bacteria</taxon>
        <taxon>Pseudomonadati</taxon>
        <taxon>Pseudomonadota</taxon>
        <taxon>Gammaproteobacteria</taxon>
        <taxon>Lysobacterales</taxon>
        <taxon>Rhodanobacteraceae</taxon>
        <taxon>Dyella</taxon>
    </lineage>
</organism>
<dbReference type="EMBL" id="JADIKF010000039">
    <property type="protein sequence ID" value="MBM7130699.1"/>
    <property type="molecule type" value="Genomic_DNA"/>
</dbReference>
<comment type="caution">
    <text evidence="4">The sequence shown here is derived from an EMBL/GenBank/DDBJ whole genome shotgun (WGS) entry which is preliminary data.</text>
</comment>
<dbReference type="SUPFAM" id="SSF53613">
    <property type="entry name" value="Ribokinase-like"/>
    <property type="match status" value="1"/>
</dbReference>
<evidence type="ECO:0000313" key="5">
    <source>
        <dbReference type="Proteomes" id="UP001430193"/>
    </source>
</evidence>
<protein>
    <submittedName>
        <fullName evidence="4">Carbohydrate kinase family protein</fullName>
    </submittedName>
</protein>
<reference evidence="4" key="1">
    <citation type="submission" date="2020-10" db="EMBL/GenBank/DDBJ databases">
        <title>Phylogeny of dyella-like bacteria.</title>
        <authorList>
            <person name="Fu J."/>
        </authorList>
    </citation>
    <scope>NUCLEOTIDE SEQUENCE</scope>
    <source>
        <strain evidence="4">DHON07</strain>
    </source>
</reference>
<dbReference type="Pfam" id="PF00294">
    <property type="entry name" value="PfkB"/>
    <property type="match status" value="1"/>
</dbReference>
<evidence type="ECO:0000256" key="1">
    <source>
        <dbReference type="ARBA" id="ARBA00022679"/>
    </source>
</evidence>
<evidence type="ECO:0000259" key="3">
    <source>
        <dbReference type="Pfam" id="PF00294"/>
    </source>
</evidence>
<dbReference type="GO" id="GO:0016301">
    <property type="term" value="F:kinase activity"/>
    <property type="evidence" value="ECO:0007669"/>
    <property type="project" value="UniProtKB-KW"/>
</dbReference>